<keyword evidence="2" id="KW-0648">Protein biosynthesis</keyword>
<sequence>MNNYIPNFIDAVDYCISNLRNELKGIRTGRAHTGMIEGLDVEAYGGTKMKLIEIASLTVEGNDALLITPFDPGTVADIEKGILSSPLGLSPQTEGNRIIIRIPPLSEEQRIKFTKLVSSMVEDSRNKVRNSRDLIRKKIKAAEDLKELTEDERYRLEKEIDEVTSKKNNELQTIKIKKEKEIMEV</sequence>
<dbReference type="AlphaFoldDB" id="A0A2M7U4U5"/>
<gene>
    <name evidence="5" type="ORF">COY14_01635</name>
</gene>
<dbReference type="Gene3D" id="1.10.132.20">
    <property type="entry name" value="Ribosome-recycling factor"/>
    <property type="match status" value="1"/>
</dbReference>
<dbReference type="PANTHER" id="PTHR20982">
    <property type="entry name" value="RIBOSOME RECYCLING FACTOR"/>
    <property type="match status" value="1"/>
</dbReference>
<dbReference type="GO" id="GO:0006412">
    <property type="term" value="P:translation"/>
    <property type="evidence" value="ECO:0007669"/>
    <property type="project" value="UniProtKB-KW"/>
</dbReference>
<dbReference type="Proteomes" id="UP000230027">
    <property type="component" value="Unassembled WGS sequence"/>
</dbReference>
<dbReference type="FunFam" id="3.30.1360.40:FF:000001">
    <property type="entry name" value="Ribosome-recycling factor"/>
    <property type="match status" value="1"/>
</dbReference>
<dbReference type="Pfam" id="PF01765">
    <property type="entry name" value="RRF"/>
    <property type="match status" value="1"/>
</dbReference>
<keyword evidence="3" id="KW-0175">Coiled coil</keyword>
<evidence type="ECO:0000313" key="5">
    <source>
        <dbReference type="EMBL" id="PIZ65825.1"/>
    </source>
</evidence>
<dbReference type="Gene3D" id="3.30.1360.40">
    <property type="match status" value="1"/>
</dbReference>
<evidence type="ECO:0000256" key="3">
    <source>
        <dbReference type="SAM" id="Coils"/>
    </source>
</evidence>
<protein>
    <submittedName>
        <fullName evidence="5">Ribosome recycling factor</fullName>
    </submittedName>
</protein>
<dbReference type="GO" id="GO:0043023">
    <property type="term" value="F:ribosomal large subunit binding"/>
    <property type="evidence" value="ECO:0007669"/>
    <property type="project" value="TreeGrafter"/>
</dbReference>
<dbReference type="InterPro" id="IPR002661">
    <property type="entry name" value="Ribosome_recyc_fac"/>
</dbReference>
<dbReference type="InterPro" id="IPR023584">
    <property type="entry name" value="Ribosome_recyc_fac_dom"/>
</dbReference>
<reference evidence="6" key="1">
    <citation type="submission" date="2017-09" db="EMBL/GenBank/DDBJ databases">
        <title>Depth-based differentiation of microbial function through sediment-hosted aquifers and enrichment of novel symbionts in the deep terrestrial subsurface.</title>
        <authorList>
            <person name="Probst A.J."/>
            <person name="Ladd B."/>
            <person name="Jarett J.K."/>
            <person name="Geller-Mcgrath D.E."/>
            <person name="Sieber C.M.K."/>
            <person name="Emerson J.B."/>
            <person name="Anantharaman K."/>
            <person name="Thomas B.C."/>
            <person name="Malmstrom R."/>
            <person name="Stieglmeier M."/>
            <person name="Klingl A."/>
            <person name="Woyke T."/>
            <person name="Ryan C.M."/>
            <person name="Banfield J.F."/>
        </authorList>
    </citation>
    <scope>NUCLEOTIDE SEQUENCE [LARGE SCALE GENOMIC DNA]</scope>
</reference>
<name>A0A2M7U4U5_9BACT</name>
<evidence type="ECO:0000256" key="2">
    <source>
        <dbReference type="ARBA" id="ARBA00022917"/>
    </source>
</evidence>
<proteinExistence type="inferred from homology"/>
<dbReference type="EMBL" id="PFOD01000034">
    <property type="protein sequence ID" value="PIZ65825.1"/>
    <property type="molecule type" value="Genomic_DNA"/>
</dbReference>
<evidence type="ECO:0000313" key="6">
    <source>
        <dbReference type="Proteomes" id="UP000230027"/>
    </source>
</evidence>
<organism evidence="5 6">
    <name type="scientific">Candidatus Roizmanbacteria bacterium CG_4_10_14_0_2_um_filter_36_9</name>
    <dbReference type="NCBI Taxonomy" id="1974823"/>
    <lineage>
        <taxon>Bacteria</taxon>
        <taxon>Candidatus Roizmaniibacteriota</taxon>
    </lineage>
</organism>
<feature type="coiled-coil region" evidence="3">
    <location>
        <begin position="131"/>
        <end position="166"/>
    </location>
</feature>
<comment type="caution">
    <text evidence="5">The sequence shown here is derived from an EMBL/GenBank/DDBJ whole genome shotgun (WGS) entry which is preliminary data.</text>
</comment>
<accession>A0A2M7U4U5</accession>
<dbReference type="PANTHER" id="PTHR20982:SF3">
    <property type="entry name" value="MITOCHONDRIAL RIBOSOME RECYCLING FACTOR PSEUDO 1"/>
    <property type="match status" value="1"/>
</dbReference>
<dbReference type="InterPro" id="IPR036191">
    <property type="entry name" value="RRF_sf"/>
</dbReference>
<feature type="domain" description="Ribosome recycling factor" evidence="4">
    <location>
        <begin position="19"/>
        <end position="183"/>
    </location>
</feature>
<dbReference type="SUPFAM" id="SSF55194">
    <property type="entry name" value="Ribosome recycling factor, RRF"/>
    <property type="match status" value="1"/>
</dbReference>
<comment type="similarity">
    <text evidence="1">Belongs to the RRF family.</text>
</comment>
<evidence type="ECO:0000259" key="4">
    <source>
        <dbReference type="Pfam" id="PF01765"/>
    </source>
</evidence>
<evidence type="ECO:0000256" key="1">
    <source>
        <dbReference type="ARBA" id="ARBA00005912"/>
    </source>
</evidence>